<accession>A0A2I0VM50</accession>
<protein>
    <submittedName>
        <fullName evidence="2">Protein GAMETE EXPRESSED 2</fullName>
    </submittedName>
</protein>
<evidence type="ECO:0000259" key="1">
    <source>
        <dbReference type="Pfam" id="PF23616"/>
    </source>
</evidence>
<dbReference type="Pfam" id="PF23616">
    <property type="entry name" value="Ig_GEX2_N"/>
    <property type="match status" value="2"/>
</dbReference>
<evidence type="ECO:0000313" key="3">
    <source>
        <dbReference type="Proteomes" id="UP000233837"/>
    </source>
</evidence>
<proteinExistence type="predicted"/>
<dbReference type="Proteomes" id="UP000233837">
    <property type="component" value="Unassembled WGS sequence"/>
</dbReference>
<dbReference type="InterPro" id="IPR056434">
    <property type="entry name" value="Ig_GEX2_N"/>
</dbReference>
<dbReference type="STRING" id="906689.A0A2I0VM50"/>
<dbReference type="SUPFAM" id="SSF81296">
    <property type="entry name" value="E set domains"/>
    <property type="match status" value="1"/>
</dbReference>
<feature type="domain" description="GEX2 N-terminal Ig-like" evidence="1">
    <location>
        <begin position="29"/>
        <end position="129"/>
    </location>
</feature>
<organism evidence="2 3">
    <name type="scientific">Dendrobium catenatum</name>
    <dbReference type="NCBI Taxonomy" id="906689"/>
    <lineage>
        <taxon>Eukaryota</taxon>
        <taxon>Viridiplantae</taxon>
        <taxon>Streptophyta</taxon>
        <taxon>Embryophyta</taxon>
        <taxon>Tracheophyta</taxon>
        <taxon>Spermatophyta</taxon>
        <taxon>Magnoliopsida</taxon>
        <taxon>Liliopsida</taxon>
        <taxon>Asparagales</taxon>
        <taxon>Orchidaceae</taxon>
        <taxon>Epidendroideae</taxon>
        <taxon>Malaxideae</taxon>
        <taxon>Dendrobiinae</taxon>
        <taxon>Dendrobium</taxon>
    </lineage>
</organism>
<reference evidence="2 3" key="2">
    <citation type="journal article" date="2017" name="Nature">
        <title>The Apostasia genome and the evolution of orchids.</title>
        <authorList>
            <person name="Zhang G.Q."/>
            <person name="Liu K.W."/>
            <person name="Li Z."/>
            <person name="Lohaus R."/>
            <person name="Hsiao Y.Y."/>
            <person name="Niu S.C."/>
            <person name="Wang J.Y."/>
            <person name="Lin Y.C."/>
            <person name="Xu Q."/>
            <person name="Chen L.J."/>
            <person name="Yoshida K."/>
            <person name="Fujiwara S."/>
            <person name="Wang Z.W."/>
            <person name="Zhang Y.Q."/>
            <person name="Mitsuda N."/>
            <person name="Wang M."/>
            <person name="Liu G.H."/>
            <person name="Pecoraro L."/>
            <person name="Huang H.X."/>
            <person name="Xiao X.J."/>
            <person name="Lin M."/>
            <person name="Wu X.Y."/>
            <person name="Wu W.L."/>
            <person name="Chen Y.Y."/>
            <person name="Chang S.B."/>
            <person name="Sakamoto S."/>
            <person name="Ohme-Takagi M."/>
            <person name="Yagi M."/>
            <person name="Zeng S.J."/>
            <person name="Shen C.Y."/>
            <person name="Yeh C.M."/>
            <person name="Luo Y.B."/>
            <person name="Tsai W.C."/>
            <person name="Van de Peer Y."/>
            <person name="Liu Z.J."/>
        </authorList>
    </citation>
    <scope>NUCLEOTIDE SEQUENCE [LARGE SCALE GENOMIC DNA]</scope>
    <source>
        <tissue evidence="2">The whole plant</tissue>
    </source>
</reference>
<evidence type="ECO:0000313" key="2">
    <source>
        <dbReference type="EMBL" id="PKU64494.1"/>
    </source>
</evidence>
<feature type="domain" description="GEX2 N-terminal Ig-like" evidence="1">
    <location>
        <begin position="137"/>
        <end position="241"/>
    </location>
</feature>
<dbReference type="Gene3D" id="2.60.40.10">
    <property type="entry name" value="Immunoglobulins"/>
    <property type="match status" value="1"/>
</dbReference>
<name>A0A2I0VM50_9ASPA</name>
<dbReference type="InterPro" id="IPR013783">
    <property type="entry name" value="Ig-like_fold"/>
</dbReference>
<dbReference type="InterPro" id="IPR014756">
    <property type="entry name" value="Ig_E-set"/>
</dbReference>
<dbReference type="AlphaFoldDB" id="A0A2I0VM50"/>
<dbReference type="EMBL" id="KZ503416">
    <property type="protein sequence ID" value="PKU64494.1"/>
    <property type="molecule type" value="Genomic_DNA"/>
</dbReference>
<gene>
    <name evidence="2" type="primary">GEX2</name>
    <name evidence="2" type="ORF">MA16_Dca008417</name>
</gene>
<sequence>MNGVKVSLFVFKCDYLSIIGFGVKIPNPCFAVSWLDDKTTYKAGDMATIKIKLLNNSLNGNISTYKMHFSVSVSGKKGNSSYISAVFPYFDGNPMFWNISFTPIQVGNFSVVVVEDFSGVIDSSLHFSVTAGLMYPSACLPFWMDSSEESVAGTKTYLLIYPKDAFGNNISSVDMPMSDHFTLSASYPNGSTAEIFNFVSSSWNDLGYFFIEFIPTIAGKLMLHVYGDNQTLNGSPLPFTVISGWFLAV</sequence>
<reference evidence="2 3" key="1">
    <citation type="journal article" date="2016" name="Sci. Rep.">
        <title>The Dendrobium catenatum Lindl. genome sequence provides insights into polysaccharide synthase, floral development and adaptive evolution.</title>
        <authorList>
            <person name="Zhang G.Q."/>
            <person name="Xu Q."/>
            <person name="Bian C."/>
            <person name="Tsai W.C."/>
            <person name="Yeh C.M."/>
            <person name="Liu K.W."/>
            <person name="Yoshida K."/>
            <person name="Zhang L.S."/>
            <person name="Chang S.B."/>
            <person name="Chen F."/>
            <person name="Shi Y."/>
            <person name="Su Y.Y."/>
            <person name="Zhang Y.Q."/>
            <person name="Chen L.J."/>
            <person name="Yin Y."/>
            <person name="Lin M."/>
            <person name="Huang H."/>
            <person name="Deng H."/>
            <person name="Wang Z.W."/>
            <person name="Zhu S.L."/>
            <person name="Zhao X."/>
            <person name="Deng C."/>
            <person name="Niu S.C."/>
            <person name="Huang J."/>
            <person name="Wang M."/>
            <person name="Liu G.H."/>
            <person name="Yang H.J."/>
            <person name="Xiao X.J."/>
            <person name="Hsiao Y.Y."/>
            <person name="Wu W.L."/>
            <person name="Chen Y.Y."/>
            <person name="Mitsuda N."/>
            <person name="Ohme-Takagi M."/>
            <person name="Luo Y.B."/>
            <person name="Van de Peer Y."/>
            <person name="Liu Z.J."/>
        </authorList>
    </citation>
    <scope>NUCLEOTIDE SEQUENCE [LARGE SCALE GENOMIC DNA]</scope>
    <source>
        <tissue evidence="2">The whole plant</tissue>
    </source>
</reference>
<keyword evidence="3" id="KW-1185">Reference proteome</keyword>